<dbReference type="EnsemblMetazoa" id="PPA41434.1">
    <property type="protein sequence ID" value="PPA41434.1"/>
    <property type="gene ID" value="WBGene00279803"/>
</dbReference>
<keyword evidence="2" id="KW-1185">Reference proteome</keyword>
<protein>
    <submittedName>
        <fullName evidence="1">Uncharacterized protein</fullName>
    </submittedName>
</protein>
<dbReference type="OrthoDB" id="5865374at2759"/>
<evidence type="ECO:0000313" key="1">
    <source>
        <dbReference type="EnsemblMetazoa" id="PPA41434.1"/>
    </source>
</evidence>
<accession>A0A8R1UVN2</accession>
<gene>
    <name evidence="1" type="primary">WBGene00279803</name>
</gene>
<dbReference type="Proteomes" id="UP000005239">
    <property type="component" value="Unassembled WGS sequence"/>
</dbReference>
<evidence type="ECO:0000313" key="2">
    <source>
        <dbReference type="Proteomes" id="UP000005239"/>
    </source>
</evidence>
<reference evidence="2" key="1">
    <citation type="journal article" date="2008" name="Nat. Genet.">
        <title>The Pristionchus pacificus genome provides a unique perspective on nematode lifestyle and parasitism.</title>
        <authorList>
            <person name="Dieterich C."/>
            <person name="Clifton S.W."/>
            <person name="Schuster L.N."/>
            <person name="Chinwalla A."/>
            <person name="Delehaunty K."/>
            <person name="Dinkelacker I."/>
            <person name="Fulton L."/>
            <person name="Fulton R."/>
            <person name="Godfrey J."/>
            <person name="Minx P."/>
            <person name="Mitreva M."/>
            <person name="Roeseler W."/>
            <person name="Tian H."/>
            <person name="Witte H."/>
            <person name="Yang S.P."/>
            <person name="Wilson R.K."/>
            <person name="Sommer R.J."/>
        </authorList>
    </citation>
    <scope>NUCLEOTIDE SEQUENCE [LARGE SCALE GENOMIC DNA]</scope>
    <source>
        <strain evidence="2">PS312</strain>
    </source>
</reference>
<organism evidence="1 2">
    <name type="scientific">Pristionchus pacificus</name>
    <name type="common">Parasitic nematode worm</name>
    <dbReference type="NCBI Taxonomy" id="54126"/>
    <lineage>
        <taxon>Eukaryota</taxon>
        <taxon>Metazoa</taxon>
        <taxon>Ecdysozoa</taxon>
        <taxon>Nematoda</taxon>
        <taxon>Chromadorea</taxon>
        <taxon>Rhabditida</taxon>
        <taxon>Rhabditina</taxon>
        <taxon>Diplogasteromorpha</taxon>
        <taxon>Diplogasteroidea</taxon>
        <taxon>Neodiplogasteridae</taxon>
        <taxon>Pristionchus</taxon>
    </lineage>
</organism>
<name>A0A2A6CPZ9_PRIPA</name>
<proteinExistence type="predicted"/>
<sequence length="112" mass="12388">LHLPSLLKILAHSLFLLLLFPLATPLKFLCYSPRVGSSHVNFLGKLADSLIDAGHEVMIISTFFVSDVNASELFLLLLFPLATPLKFLCYLPRVGSSHVNFIDACHEVLLLV</sequence>
<accession>A0A2A6CPZ9</accession>
<dbReference type="SUPFAM" id="SSF53756">
    <property type="entry name" value="UDP-Glycosyltransferase/glycogen phosphorylase"/>
    <property type="match status" value="1"/>
</dbReference>
<dbReference type="AlphaFoldDB" id="A0A2A6CPZ9"/>
<reference evidence="1" key="2">
    <citation type="submission" date="2022-06" db="UniProtKB">
        <authorList>
            <consortium name="EnsemblMetazoa"/>
        </authorList>
    </citation>
    <scope>IDENTIFICATION</scope>
    <source>
        <strain evidence="1">PS312</strain>
    </source>
</reference>